<protein>
    <submittedName>
        <fullName evidence="2">Uncharacterized protein</fullName>
    </submittedName>
</protein>
<comment type="caution">
    <text evidence="2">The sequence shown here is derived from an EMBL/GenBank/DDBJ whole genome shotgun (WGS) entry which is preliminary data.</text>
</comment>
<reference evidence="2 3" key="1">
    <citation type="submission" date="2020-07" db="EMBL/GenBank/DDBJ databases">
        <title>Sequencing the genomes of 1000 actinobacteria strains.</title>
        <authorList>
            <person name="Klenk H.-P."/>
        </authorList>
    </citation>
    <scope>NUCLEOTIDE SEQUENCE [LARGE SCALE GENOMIC DNA]</scope>
    <source>
        <strain evidence="2 3">DSM 10309</strain>
    </source>
</reference>
<dbReference type="Proteomes" id="UP000522688">
    <property type="component" value="Unassembled WGS sequence"/>
</dbReference>
<accession>A0A7W3JJI4</accession>
<organism evidence="2 3">
    <name type="scientific">Frigoribacterium faeni</name>
    <dbReference type="NCBI Taxonomy" id="145483"/>
    <lineage>
        <taxon>Bacteria</taxon>
        <taxon>Bacillati</taxon>
        <taxon>Actinomycetota</taxon>
        <taxon>Actinomycetes</taxon>
        <taxon>Micrococcales</taxon>
        <taxon>Microbacteriaceae</taxon>
        <taxon>Frigoribacterium</taxon>
    </lineage>
</organism>
<evidence type="ECO:0000313" key="3">
    <source>
        <dbReference type="Proteomes" id="UP000522688"/>
    </source>
</evidence>
<name>A0A7W3JJI4_9MICO</name>
<evidence type="ECO:0000313" key="2">
    <source>
        <dbReference type="EMBL" id="MBA8813993.1"/>
    </source>
</evidence>
<gene>
    <name evidence="2" type="ORF">FB463_002242</name>
</gene>
<feature type="compositionally biased region" description="Low complexity" evidence="1">
    <location>
        <begin position="1"/>
        <end position="11"/>
    </location>
</feature>
<sequence>MTTTTPTTTVARDARDLASRASSETPAGDASASVAD</sequence>
<proteinExistence type="predicted"/>
<dbReference type="AlphaFoldDB" id="A0A7W3JJI4"/>
<feature type="region of interest" description="Disordered" evidence="1">
    <location>
        <begin position="1"/>
        <end position="36"/>
    </location>
</feature>
<dbReference type="EMBL" id="JACGWW010000002">
    <property type="protein sequence ID" value="MBA8813993.1"/>
    <property type="molecule type" value="Genomic_DNA"/>
</dbReference>
<evidence type="ECO:0000256" key="1">
    <source>
        <dbReference type="SAM" id="MobiDB-lite"/>
    </source>
</evidence>